<evidence type="ECO:0000313" key="3">
    <source>
        <dbReference type="Proteomes" id="UP000245647"/>
    </source>
</evidence>
<dbReference type="OrthoDB" id="9790659at2"/>
<keyword evidence="1" id="KW-1133">Transmembrane helix</keyword>
<protein>
    <recommendedName>
        <fullName evidence="4">DUF389 domain-containing protein</fullName>
    </recommendedName>
</protein>
<dbReference type="InterPro" id="IPR005240">
    <property type="entry name" value="DUF389"/>
</dbReference>
<keyword evidence="3" id="KW-1185">Reference proteome</keyword>
<organism evidence="2 3">
    <name type="scientific">Pararcticibacter amylolyticus</name>
    <dbReference type="NCBI Taxonomy" id="2173175"/>
    <lineage>
        <taxon>Bacteria</taxon>
        <taxon>Pseudomonadati</taxon>
        <taxon>Bacteroidota</taxon>
        <taxon>Sphingobacteriia</taxon>
        <taxon>Sphingobacteriales</taxon>
        <taxon>Sphingobacteriaceae</taxon>
        <taxon>Pararcticibacter</taxon>
    </lineage>
</organism>
<proteinExistence type="predicted"/>
<reference evidence="2 3" key="1">
    <citation type="submission" date="2018-04" db="EMBL/GenBank/DDBJ databases">
        <title>Pedobacter chongqingensis sp. nov., isolated from a rottenly hemp rope.</title>
        <authorList>
            <person name="Cai Y."/>
        </authorList>
    </citation>
    <scope>NUCLEOTIDE SEQUENCE [LARGE SCALE GENOMIC DNA]</scope>
    <source>
        <strain evidence="2 3">FJ4-8</strain>
    </source>
</reference>
<dbReference type="PANTHER" id="PTHR20992">
    <property type="entry name" value="AT15442P-RELATED"/>
    <property type="match status" value="1"/>
</dbReference>
<feature type="transmembrane region" description="Helical" evidence="1">
    <location>
        <begin position="42"/>
        <end position="61"/>
    </location>
</feature>
<accession>A0A2U2PII4</accession>
<dbReference type="Proteomes" id="UP000245647">
    <property type="component" value="Unassembled WGS sequence"/>
</dbReference>
<dbReference type="AlphaFoldDB" id="A0A2U2PII4"/>
<gene>
    <name evidence="2" type="ORF">DDR33_07490</name>
</gene>
<feature type="transmembrane region" description="Helical" evidence="1">
    <location>
        <begin position="67"/>
        <end position="90"/>
    </location>
</feature>
<keyword evidence="1" id="KW-0812">Transmembrane</keyword>
<evidence type="ECO:0000313" key="2">
    <source>
        <dbReference type="EMBL" id="PWG81217.1"/>
    </source>
</evidence>
<sequence>MKRRRSRLVRTVNIFLSRRFNLHLDKADEDDVVISIRKNSDFVGANLWTLIFAIFIASIGLNVNSTAVIIGAMLISPLMGPIMGIGLGLGTNGFELIKIKNAIMA</sequence>
<dbReference type="EMBL" id="QEAS01000005">
    <property type="protein sequence ID" value="PWG81217.1"/>
    <property type="molecule type" value="Genomic_DNA"/>
</dbReference>
<evidence type="ECO:0000256" key="1">
    <source>
        <dbReference type="SAM" id="Phobius"/>
    </source>
</evidence>
<name>A0A2U2PII4_9SPHI</name>
<dbReference type="RefSeq" id="WP_109415159.1">
    <property type="nucleotide sequence ID" value="NZ_QEAS01000005.1"/>
</dbReference>
<keyword evidence="1" id="KW-0472">Membrane</keyword>
<comment type="caution">
    <text evidence="2">The sequence shown here is derived from an EMBL/GenBank/DDBJ whole genome shotgun (WGS) entry which is preliminary data.</text>
</comment>
<evidence type="ECO:0008006" key="4">
    <source>
        <dbReference type="Google" id="ProtNLM"/>
    </source>
</evidence>
<dbReference type="PANTHER" id="PTHR20992:SF9">
    <property type="entry name" value="AT15442P-RELATED"/>
    <property type="match status" value="1"/>
</dbReference>